<dbReference type="PANTHER" id="PTHR35841">
    <property type="entry name" value="PHOSPHONATES-BINDING PERIPLASMIC PROTEIN"/>
    <property type="match status" value="1"/>
</dbReference>
<dbReference type="Pfam" id="PF12974">
    <property type="entry name" value="Phosphonate-bd"/>
    <property type="match status" value="1"/>
</dbReference>
<dbReference type="AlphaFoldDB" id="A0A6J7EVS4"/>
<evidence type="ECO:0000313" key="1">
    <source>
        <dbReference type="EMBL" id="CAB4885424.1"/>
    </source>
</evidence>
<dbReference type="Gene3D" id="3.40.190.10">
    <property type="entry name" value="Periplasmic binding protein-like II"/>
    <property type="match status" value="1"/>
</dbReference>
<proteinExistence type="predicted"/>
<dbReference type="EMBL" id="CAFBLP010000059">
    <property type="protein sequence ID" value="CAB4885424.1"/>
    <property type="molecule type" value="Genomic_DNA"/>
</dbReference>
<organism evidence="1">
    <name type="scientific">freshwater metagenome</name>
    <dbReference type="NCBI Taxonomy" id="449393"/>
    <lineage>
        <taxon>unclassified sequences</taxon>
        <taxon>metagenomes</taxon>
        <taxon>ecological metagenomes</taxon>
    </lineage>
</organism>
<gene>
    <name evidence="1" type="ORF">UFOPK3376_02113</name>
</gene>
<name>A0A6J7EVS4_9ZZZZ</name>
<dbReference type="PANTHER" id="PTHR35841:SF1">
    <property type="entry name" value="PHOSPHONATES-BINDING PERIPLASMIC PROTEIN"/>
    <property type="match status" value="1"/>
</dbReference>
<protein>
    <submittedName>
        <fullName evidence="1">Unannotated protein</fullName>
    </submittedName>
</protein>
<accession>A0A6J7EVS4</accession>
<sequence length="244" mass="26459">MYPLSGLRDAWGDLYRTAAAAVAVEFPETPTELRWDVDAHQSWLDPDMALSQTCGWPLVTVLSQHVRVLGSFVHVLDGRPAYTYRSVIIAREAQPLCDLARSRAAINSDDSLSGLVSLLDAFGVRQPHWPDEVTWTGSHMASIAAVRDRDADVASIDALTWAYLQRLAPGELAGLVVVGRGPEVPCLPLVVPGHATDRLVTLWRAALTSAVGDPQLAGQLDTLLISGFQPLDLQDYETALAPLM</sequence>
<reference evidence="1" key="1">
    <citation type="submission" date="2020-05" db="EMBL/GenBank/DDBJ databases">
        <authorList>
            <person name="Chiriac C."/>
            <person name="Salcher M."/>
            <person name="Ghai R."/>
            <person name="Kavagutti S V."/>
        </authorList>
    </citation>
    <scope>NUCLEOTIDE SEQUENCE</scope>
</reference>